<sequence>MMIGRRLRALALLPALLGLAACGGGYDGAVQCAPYARSVTGLRLSGAAAGWWRQSNGVYAHAQSPRSGDVLVFRATSRMPSGHVSVVRRVVGARTVLVDQANWRPGRVEHGVPVIDVSRRNDWTAVRVWWGPIDGIGTRVYPTYGFIEPVAAQLAGLS</sequence>
<feature type="chain" id="PRO_5032624888" evidence="1">
    <location>
        <begin position="21"/>
        <end position="158"/>
    </location>
</feature>
<feature type="signal peptide" evidence="1">
    <location>
        <begin position="1"/>
        <end position="20"/>
    </location>
</feature>
<proteinExistence type="predicted"/>
<protein>
    <submittedName>
        <fullName evidence="3">CHAP domain-containing protein</fullName>
    </submittedName>
</protein>
<dbReference type="PROSITE" id="PS51257">
    <property type="entry name" value="PROKAR_LIPOPROTEIN"/>
    <property type="match status" value="1"/>
</dbReference>
<comment type="caution">
    <text evidence="3">The sequence shown here is derived from an EMBL/GenBank/DDBJ whole genome shotgun (WGS) entry which is preliminary data.</text>
</comment>
<evidence type="ECO:0000259" key="2">
    <source>
        <dbReference type="PROSITE" id="PS50911"/>
    </source>
</evidence>
<dbReference type="PROSITE" id="PS50911">
    <property type="entry name" value="CHAP"/>
    <property type="match status" value="1"/>
</dbReference>
<evidence type="ECO:0000313" key="4">
    <source>
        <dbReference type="Proteomes" id="UP000585665"/>
    </source>
</evidence>
<evidence type="ECO:0000313" key="3">
    <source>
        <dbReference type="EMBL" id="NVN42198.1"/>
    </source>
</evidence>
<reference evidence="3 4" key="1">
    <citation type="submission" date="2020-06" db="EMBL/GenBank/DDBJ databases">
        <title>Description of novel acetic acid bacteria.</title>
        <authorList>
            <person name="Sombolestani A."/>
        </authorList>
    </citation>
    <scope>NUCLEOTIDE SEQUENCE [LARGE SCALE GENOMIC DNA]</scope>
    <source>
        <strain evidence="3 4">LMG 27010</strain>
    </source>
</reference>
<dbReference type="Proteomes" id="UP000585665">
    <property type="component" value="Unassembled WGS sequence"/>
</dbReference>
<gene>
    <name evidence="3" type="ORF">HUK82_16760</name>
</gene>
<dbReference type="Gene3D" id="3.90.1720.10">
    <property type="entry name" value="endopeptidase domain like (from Nostoc punctiforme)"/>
    <property type="match status" value="1"/>
</dbReference>
<dbReference type="SUPFAM" id="SSF54001">
    <property type="entry name" value="Cysteine proteinases"/>
    <property type="match status" value="1"/>
</dbReference>
<evidence type="ECO:0000256" key="1">
    <source>
        <dbReference type="SAM" id="SignalP"/>
    </source>
</evidence>
<dbReference type="InterPro" id="IPR007921">
    <property type="entry name" value="CHAP_dom"/>
</dbReference>
<dbReference type="AlphaFoldDB" id="A0A850PDV9"/>
<dbReference type="Pfam" id="PF05257">
    <property type="entry name" value="CHAP"/>
    <property type="match status" value="1"/>
</dbReference>
<organism evidence="3 4">
    <name type="scientific">Ameyamaea chiangmaiensis</name>
    <dbReference type="NCBI Taxonomy" id="442969"/>
    <lineage>
        <taxon>Bacteria</taxon>
        <taxon>Pseudomonadati</taxon>
        <taxon>Pseudomonadota</taxon>
        <taxon>Alphaproteobacteria</taxon>
        <taxon>Acetobacterales</taxon>
        <taxon>Acetobacteraceae</taxon>
        <taxon>Ameyamaea</taxon>
    </lineage>
</organism>
<keyword evidence="1" id="KW-0732">Signal</keyword>
<keyword evidence="4" id="KW-1185">Reference proteome</keyword>
<dbReference type="EMBL" id="JABXXR010000319">
    <property type="protein sequence ID" value="NVN42198.1"/>
    <property type="molecule type" value="Genomic_DNA"/>
</dbReference>
<accession>A0A850PDV9</accession>
<name>A0A850PDV9_9PROT</name>
<dbReference type="InterPro" id="IPR038765">
    <property type="entry name" value="Papain-like_cys_pep_sf"/>
</dbReference>
<feature type="domain" description="Peptidase C51" evidence="2">
    <location>
        <begin position="7"/>
        <end position="127"/>
    </location>
</feature>